<accession>A0A7W8KK31</accession>
<protein>
    <submittedName>
        <fullName evidence="2">Uncharacterized protein</fullName>
    </submittedName>
</protein>
<gene>
    <name evidence="1" type="ORF">GCM10017781_32200</name>
    <name evidence="2" type="ORF">HNQ07_003485</name>
</gene>
<evidence type="ECO:0000313" key="3">
    <source>
        <dbReference type="Proteomes" id="UP000539473"/>
    </source>
</evidence>
<dbReference type="Proteomes" id="UP000619376">
    <property type="component" value="Unassembled WGS sequence"/>
</dbReference>
<dbReference type="AlphaFoldDB" id="A0A7W8KK31"/>
<organism evidence="2 3">
    <name type="scientific">Deinococcus metalli</name>
    <dbReference type="NCBI Taxonomy" id="1141878"/>
    <lineage>
        <taxon>Bacteria</taxon>
        <taxon>Thermotogati</taxon>
        <taxon>Deinococcota</taxon>
        <taxon>Deinococci</taxon>
        <taxon>Deinococcales</taxon>
        <taxon>Deinococcaceae</taxon>
        <taxon>Deinococcus</taxon>
    </lineage>
</organism>
<comment type="caution">
    <text evidence="2">The sequence shown here is derived from an EMBL/GenBank/DDBJ whole genome shotgun (WGS) entry which is preliminary data.</text>
</comment>
<evidence type="ECO:0000313" key="4">
    <source>
        <dbReference type="Proteomes" id="UP000619376"/>
    </source>
</evidence>
<dbReference type="RefSeq" id="WP_184114032.1">
    <property type="nucleotide sequence ID" value="NZ_BNAJ01000009.1"/>
</dbReference>
<dbReference type="EMBL" id="BNAJ01000009">
    <property type="protein sequence ID" value="GHF53545.1"/>
    <property type="molecule type" value="Genomic_DNA"/>
</dbReference>
<reference evidence="2 3" key="3">
    <citation type="submission" date="2020-08" db="EMBL/GenBank/DDBJ databases">
        <title>Genomic Encyclopedia of Type Strains, Phase IV (KMG-IV): sequencing the most valuable type-strain genomes for metagenomic binning, comparative biology and taxonomic classification.</title>
        <authorList>
            <person name="Goeker M."/>
        </authorList>
    </citation>
    <scope>NUCLEOTIDE SEQUENCE [LARGE SCALE GENOMIC DNA]</scope>
    <source>
        <strain evidence="2 3">DSM 27521</strain>
    </source>
</reference>
<name>A0A7W8KK31_9DEIO</name>
<reference evidence="4" key="2">
    <citation type="journal article" date="2019" name="Int. J. Syst. Evol. Microbiol.">
        <title>The Global Catalogue of Microorganisms (GCM) 10K type strain sequencing project: providing services to taxonomists for standard genome sequencing and annotation.</title>
        <authorList>
            <consortium name="The Broad Institute Genomics Platform"/>
            <consortium name="The Broad Institute Genome Sequencing Center for Infectious Disease"/>
            <person name="Wu L."/>
            <person name="Ma J."/>
        </authorList>
    </citation>
    <scope>NUCLEOTIDE SEQUENCE [LARGE SCALE GENOMIC DNA]</scope>
    <source>
        <strain evidence="4">CGMCC 1.18437</strain>
    </source>
</reference>
<proteinExistence type="predicted"/>
<dbReference type="Proteomes" id="UP000539473">
    <property type="component" value="Unassembled WGS sequence"/>
</dbReference>
<keyword evidence="4" id="KW-1185">Reference proteome</keyword>
<reference evidence="1" key="1">
    <citation type="journal article" date="2014" name="Int. J. Syst. Evol. Microbiol.">
        <title>Complete genome of a new Firmicutes species belonging to the dominant human colonic microbiota ('Ruminococcus bicirculans') reveals two chromosomes and a selective capacity to utilize plant glucans.</title>
        <authorList>
            <consortium name="NISC Comparative Sequencing Program"/>
            <person name="Wegmann U."/>
            <person name="Louis P."/>
            <person name="Goesmann A."/>
            <person name="Henrissat B."/>
            <person name="Duncan S.H."/>
            <person name="Flint H.J."/>
        </authorList>
    </citation>
    <scope>NUCLEOTIDE SEQUENCE</scope>
    <source>
        <strain evidence="1">CGMCC 1.18437</strain>
    </source>
</reference>
<sequence>MSVDAAPDWGGTTRLAAEQTGVVFSSCVAQEAVVPAPRLSVLGPHAGLSLCSPSTCDSSALTPPEVSP</sequence>
<reference evidence="1" key="4">
    <citation type="submission" date="2024-05" db="EMBL/GenBank/DDBJ databases">
        <authorList>
            <person name="Sun Q."/>
            <person name="Zhou Y."/>
        </authorList>
    </citation>
    <scope>NUCLEOTIDE SEQUENCE</scope>
    <source>
        <strain evidence="1">CGMCC 1.18437</strain>
    </source>
</reference>
<evidence type="ECO:0000313" key="2">
    <source>
        <dbReference type="EMBL" id="MBB5377984.1"/>
    </source>
</evidence>
<dbReference type="EMBL" id="JACHFK010000010">
    <property type="protein sequence ID" value="MBB5377984.1"/>
    <property type="molecule type" value="Genomic_DNA"/>
</dbReference>
<evidence type="ECO:0000313" key="1">
    <source>
        <dbReference type="EMBL" id="GHF53545.1"/>
    </source>
</evidence>